<evidence type="ECO:0000313" key="1">
    <source>
        <dbReference type="EMBL" id="CAK0845763.1"/>
    </source>
</evidence>
<name>A0ABN9TJM2_9DINO</name>
<gene>
    <name evidence="1" type="ORF">PCOR1329_LOCUS39456</name>
</gene>
<reference evidence="1" key="1">
    <citation type="submission" date="2023-10" db="EMBL/GenBank/DDBJ databases">
        <authorList>
            <person name="Chen Y."/>
            <person name="Shah S."/>
            <person name="Dougan E. K."/>
            <person name="Thang M."/>
            <person name="Chan C."/>
        </authorList>
    </citation>
    <scope>NUCLEOTIDE SEQUENCE [LARGE SCALE GENOMIC DNA]</scope>
</reference>
<sequence>MNGKELHERFLPTLADKIMDRYGTHIANIDKEERALLLRVKNTMKKREVEEQMKAFLTTEGARTMLTQCESEASLLRIADAAYFKISKMMKDRSVWPPPAGHELTTHKPLDHQHPDFSMQTKAGYVFLRGTLKHDEEMVVQLRKNIQIGGYILAGSEVKEHVLKQLEKQTYPFDVDIKLVENEEAIEKSMTFKEKRDMEKAARARA</sequence>
<proteinExistence type="predicted"/>
<organism evidence="1 2">
    <name type="scientific">Prorocentrum cordatum</name>
    <dbReference type="NCBI Taxonomy" id="2364126"/>
    <lineage>
        <taxon>Eukaryota</taxon>
        <taxon>Sar</taxon>
        <taxon>Alveolata</taxon>
        <taxon>Dinophyceae</taxon>
        <taxon>Prorocentrales</taxon>
        <taxon>Prorocentraceae</taxon>
        <taxon>Prorocentrum</taxon>
    </lineage>
</organism>
<accession>A0ABN9TJM2</accession>
<dbReference type="Proteomes" id="UP001189429">
    <property type="component" value="Unassembled WGS sequence"/>
</dbReference>
<dbReference type="EMBL" id="CAUYUJ010014763">
    <property type="protein sequence ID" value="CAK0845763.1"/>
    <property type="molecule type" value="Genomic_DNA"/>
</dbReference>
<keyword evidence="2" id="KW-1185">Reference proteome</keyword>
<evidence type="ECO:0000313" key="2">
    <source>
        <dbReference type="Proteomes" id="UP001189429"/>
    </source>
</evidence>
<protein>
    <submittedName>
        <fullName evidence="1">Uncharacterized protein</fullName>
    </submittedName>
</protein>
<comment type="caution">
    <text evidence="1">The sequence shown here is derived from an EMBL/GenBank/DDBJ whole genome shotgun (WGS) entry which is preliminary data.</text>
</comment>